<gene>
    <name evidence="2" type="ORF">DM01DRAFT_1320789</name>
</gene>
<evidence type="ECO:0000313" key="3">
    <source>
        <dbReference type="Proteomes" id="UP000242146"/>
    </source>
</evidence>
<feature type="transmembrane region" description="Helical" evidence="1">
    <location>
        <begin position="40"/>
        <end position="68"/>
    </location>
</feature>
<dbReference type="AlphaFoldDB" id="A0A1X2GJT5"/>
<evidence type="ECO:0000313" key="2">
    <source>
        <dbReference type="EMBL" id="ORX55560.1"/>
    </source>
</evidence>
<dbReference type="Proteomes" id="UP000242146">
    <property type="component" value="Unassembled WGS sequence"/>
</dbReference>
<dbReference type="EMBL" id="MCGT01000011">
    <property type="protein sequence ID" value="ORX55560.1"/>
    <property type="molecule type" value="Genomic_DNA"/>
</dbReference>
<keyword evidence="1" id="KW-0812">Transmembrane</keyword>
<dbReference type="PANTHER" id="PTHR38421">
    <property type="entry name" value="TRANSMEMBRANE PROTEIN USGS"/>
    <property type="match status" value="1"/>
</dbReference>
<evidence type="ECO:0000256" key="1">
    <source>
        <dbReference type="SAM" id="Phobius"/>
    </source>
</evidence>
<organism evidence="2 3">
    <name type="scientific">Hesseltinella vesiculosa</name>
    <dbReference type="NCBI Taxonomy" id="101127"/>
    <lineage>
        <taxon>Eukaryota</taxon>
        <taxon>Fungi</taxon>
        <taxon>Fungi incertae sedis</taxon>
        <taxon>Mucoromycota</taxon>
        <taxon>Mucoromycotina</taxon>
        <taxon>Mucoromycetes</taxon>
        <taxon>Mucorales</taxon>
        <taxon>Cunninghamellaceae</taxon>
        <taxon>Hesseltinella</taxon>
    </lineage>
</organism>
<protein>
    <submittedName>
        <fullName evidence="2">Uncharacterized protein</fullName>
    </submittedName>
</protein>
<feature type="transmembrane region" description="Helical" evidence="1">
    <location>
        <begin position="88"/>
        <end position="107"/>
    </location>
</feature>
<dbReference type="PANTHER" id="PTHR38421:SF1">
    <property type="entry name" value="TRANSMEMBRANE PROTEIN"/>
    <property type="match status" value="1"/>
</dbReference>
<name>A0A1X2GJT5_9FUNG</name>
<proteinExistence type="predicted"/>
<accession>A0A1X2GJT5</accession>
<reference evidence="2 3" key="1">
    <citation type="submission" date="2016-07" db="EMBL/GenBank/DDBJ databases">
        <title>Pervasive Adenine N6-methylation of Active Genes in Fungi.</title>
        <authorList>
            <consortium name="DOE Joint Genome Institute"/>
            <person name="Mondo S.J."/>
            <person name="Dannebaum R.O."/>
            <person name="Kuo R.C."/>
            <person name="Labutti K."/>
            <person name="Haridas S."/>
            <person name="Kuo A."/>
            <person name="Salamov A."/>
            <person name="Ahrendt S.R."/>
            <person name="Lipzen A."/>
            <person name="Sullivan W."/>
            <person name="Andreopoulos W.B."/>
            <person name="Clum A."/>
            <person name="Lindquist E."/>
            <person name="Daum C."/>
            <person name="Ramamoorthy G.K."/>
            <person name="Gryganskyi A."/>
            <person name="Culley D."/>
            <person name="Magnuson J.K."/>
            <person name="James T.Y."/>
            <person name="O'Malley M.A."/>
            <person name="Stajich J.E."/>
            <person name="Spatafora J.W."/>
            <person name="Visel A."/>
            <person name="Grigoriev I.V."/>
        </authorList>
    </citation>
    <scope>NUCLEOTIDE SEQUENCE [LARGE SCALE GENOMIC DNA]</scope>
    <source>
        <strain evidence="2 3">NRRL 3301</strain>
    </source>
</reference>
<feature type="transmembrane region" description="Helical" evidence="1">
    <location>
        <begin position="255"/>
        <end position="280"/>
    </location>
</feature>
<keyword evidence="1" id="KW-0472">Membrane</keyword>
<keyword evidence="1" id="KW-1133">Transmembrane helix</keyword>
<dbReference type="OrthoDB" id="10041630at2759"/>
<feature type="transmembrane region" description="Helical" evidence="1">
    <location>
        <begin position="162"/>
        <end position="186"/>
    </location>
</feature>
<comment type="caution">
    <text evidence="2">The sequence shown here is derived from an EMBL/GenBank/DDBJ whole genome shotgun (WGS) entry which is preliminary data.</text>
</comment>
<sequence length="308" mass="35714">MLLRLEKMYQGMIYAFQGIYVVMQNPALRQEYHLRVFLQLSLLSFLLVGIARIMVGLPFQLIRILLWAIAPSLLDASEPFLETAHDTLHNAIAGLPFLLLLLMRYLYPKPLDQLFMSSLQFIDDYQMHPVSFAKRLAQQPIRSTWWRNLKDYLARSWVRWRIGLILTLLSMIPLVGSFVFPVAGALSTFKSLGRTQAIIVGICFLCLPSWLTKSLVRAALEMRMLMRELLEPYFVRMSMTHKEKRRWFHGRRDTLFGFSLIAWALVQWVPFFNFLAYGIVQAAASYMLVIVTDLPPPHNASSLTRKNK</sequence>
<feature type="transmembrane region" description="Helical" evidence="1">
    <location>
        <begin position="198"/>
        <end position="220"/>
    </location>
</feature>
<keyword evidence="3" id="KW-1185">Reference proteome</keyword>